<evidence type="ECO:0000256" key="1">
    <source>
        <dbReference type="ARBA" id="ARBA00023015"/>
    </source>
</evidence>
<dbReference type="PROSITE" id="PS50956">
    <property type="entry name" value="HTH_ASNC_2"/>
    <property type="match status" value="1"/>
</dbReference>
<dbReference type="GO" id="GO:0043200">
    <property type="term" value="P:response to amino acid"/>
    <property type="evidence" value="ECO:0007669"/>
    <property type="project" value="TreeGrafter"/>
</dbReference>
<evidence type="ECO:0000313" key="6">
    <source>
        <dbReference type="Proteomes" id="UP000242560"/>
    </source>
</evidence>
<dbReference type="Proteomes" id="UP000242560">
    <property type="component" value="Unassembled WGS sequence"/>
</dbReference>
<dbReference type="InterPro" id="IPR019887">
    <property type="entry name" value="Tscrpt_reg_AsnC/Lrp_C"/>
</dbReference>
<dbReference type="SMART" id="SM00344">
    <property type="entry name" value="HTH_ASNC"/>
    <property type="match status" value="1"/>
</dbReference>
<reference evidence="6" key="1">
    <citation type="submission" date="2016-10" db="EMBL/GenBank/DDBJ databases">
        <authorList>
            <person name="Varghese N."/>
            <person name="Submissions S."/>
        </authorList>
    </citation>
    <scope>NUCLEOTIDE SEQUENCE [LARGE SCALE GENOMIC DNA]</scope>
    <source>
        <strain evidence="6">DSM 22251</strain>
    </source>
</reference>
<dbReference type="InterPro" id="IPR000485">
    <property type="entry name" value="AsnC-type_HTH_dom"/>
</dbReference>
<dbReference type="InterPro" id="IPR036388">
    <property type="entry name" value="WH-like_DNA-bd_sf"/>
</dbReference>
<organism evidence="5 6">
    <name type="scientific">Kaistella treverensis</name>
    <dbReference type="NCBI Taxonomy" id="631455"/>
    <lineage>
        <taxon>Bacteria</taxon>
        <taxon>Pseudomonadati</taxon>
        <taxon>Bacteroidota</taxon>
        <taxon>Flavobacteriia</taxon>
        <taxon>Flavobacteriales</taxon>
        <taxon>Weeksellaceae</taxon>
        <taxon>Chryseobacterium group</taxon>
        <taxon>Kaistella</taxon>
    </lineage>
</organism>
<dbReference type="Pfam" id="PF01037">
    <property type="entry name" value="AsnC_trans_reg"/>
    <property type="match status" value="1"/>
</dbReference>
<feature type="domain" description="HTH asnC-type" evidence="4">
    <location>
        <begin position="9"/>
        <end position="72"/>
    </location>
</feature>
<dbReference type="Pfam" id="PF13412">
    <property type="entry name" value="HTH_24"/>
    <property type="match status" value="1"/>
</dbReference>
<dbReference type="InterPro" id="IPR036390">
    <property type="entry name" value="WH_DNA-bd_sf"/>
</dbReference>
<sequence length="158" mass="18301">MPKILPMIFDYKDKKLLVLLQNDSKKTTKQFAAALDLSVTAVFERIKKLEKNEVIKKYVALVDKGKLHKSFVVLCHVKLAQHKKQYIVQFENEITQFPEVLECFHVSGDYDYILKICVADISEYRDFMVSKLTNLQHIASTQSSFMIKEVKNSTVIEP</sequence>
<keyword evidence="6" id="KW-1185">Reference proteome</keyword>
<keyword evidence="1" id="KW-0805">Transcription regulation</keyword>
<dbReference type="SUPFAM" id="SSF46785">
    <property type="entry name" value="Winged helix' DNA-binding domain"/>
    <property type="match status" value="1"/>
</dbReference>
<gene>
    <name evidence="5" type="ORF">SAMN05421638_2240</name>
</gene>
<name>A0A1I3NUY6_9FLAO</name>
<dbReference type="AlphaFoldDB" id="A0A1I3NUY6"/>
<evidence type="ECO:0000256" key="2">
    <source>
        <dbReference type="ARBA" id="ARBA00023125"/>
    </source>
</evidence>
<dbReference type="PRINTS" id="PR00033">
    <property type="entry name" value="HTHASNC"/>
</dbReference>
<keyword evidence="2" id="KW-0238">DNA-binding</keyword>
<dbReference type="PANTHER" id="PTHR30154">
    <property type="entry name" value="LEUCINE-RESPONSIVE REGULATORY PROTEIN"/>
    <property type="match status" value="1"/>
</dbReference>
<evidence type="ECO:0000256" key="3">
    <source>
        <dbReference type="ARBA" id="ARBA00023163"/>
    </source>
</evidence>
<proteinExistence type="predicted"/>
<evidence type="ECO:0000313" key="5">
    <source>
        <dbReference type="EMBL" id="SFJ12942.1"/>
    </source>
</evidence>
<dbReference type="PANTHER" id="PTHR30154:SF34">
    <property type="entry name" value="TRANSCRIPTIONAL REGULATOR AZLB"/>
    <property type="match status" value="1"/>
</dbReference>
<dbReference type="InterPro" id="IPR011008">
    <property type="entry name" value="Dimeric_a/b-barrel"/>
</dbReference>
<keyword evidence="3" id="KW-0804">Transcription</keyword>
<dbReference type="Gene3D" id="1.10.10.10">
    <property type="entry name" value="Winged helix-like DNA-binding domain superfamily/Winged helix DNA-binding domain"/>
    <property type="match status" value="1"/>
</dbReference>
<dbReference type="GO" id="GO:0043565">
    <property type="term" value="F:sequence-specific DNA binding"/>
    <property type="evidence" value="ECO:0007669"/>
    <property type="project" value="InterPro"/>
</dbReference>
<dbReference type="EMBL" id="FORQ01000005">
    <property type="protein sequence ID" value="SFJ12942.1"/>
    <property type="molecule type" value="Genomic_DNA"/>
</dbReference>
<dbReference type="SUPFAM" id="SSF54909">
    <property type="entry name" value="Dimeric alpha+beta barrel"/>
    <property type="match status" value="1"/>
</dbReference>
<evidence type="ECO:0000259" key="4">
    <source>
        <dbReference type="PROSITE" id="PS50956"/>
    </source>
</evidence>
<protein>
    <submittedName>
        <fullName evidence="5">Transcriptional regulator, AsnC family</fullName>
    </submittedName>
</protein>
<accession>A0A1I3NUY6</accession>
<dbReference type="Gene3D" id="3.30.70.920">
    <property type="match status" value="1"/>
</dbReference>
<dbReference type="InterPro" id="IPR019888">
    <property type="entry name" value="Tscrpt_reg_AsnC-like"/>
</dbReference>
<dbReference type="GO" id="GO:0005829">
    <property type="term" value="C:cytosol"/>
    <property type="evidence" value="ECO:0007669"/>
    <property type="project" value="TreeGrafter"/>
</dbReference>